<name>A0A1F7U8Q0_9BACT</name>
<dbReference type="SUPFAM" id="SSF53335">
    <property type="entry name" value="S-adenosyl-L-methionine-dependent methyltransferases"/>
    <property type="match status" value="1"/>
</dbReference>
<dbReference type="InterPro" id="IPR013217">
    <property type="entry name" value="Methyltransf_12"/>
</dbReference>
<comment type="caution">
    <text evidence="2">The sequence shown here is derived from an EMBL/GenBank/DDBJ whole genome shotgun (WGS) entry which is preliminary data.</text>
</comment>
<gene>
    <name evidence="2" type="ORF">A3C96_04255</name>
</gene>
<dbReference type="Pfam" id="PF08242">
    <property type="entry name" value="Methyltransf_12"/>
    <property type="match status" value="1"/>
</dbReference>
<dbReference type="Gene3D" id="3.40.50.150">
    <property type="entry name" value="Vaccinia Virus protein VP39"/>
    <property type="match status" value="1"/>
</dbReference>
<protein>
    <recommendedName>
        <fullName evidence="1">Methyltransferase type 12 domain-containing protein</fullName>
    </recommendedName>
</protein>
<organism evidence="2 3">
    <name type="scientific">Candidatus Uhrbacteria bacterium RIFCSPHIGHO2_02_FULL_60_10</name>
    <dbReference type="NCBI Taxonomy" id="1802392"/>
    <lineage>
        <taxon>Bacteria</taxon>
        <taxon>Candidatus Uhriibacteriota</taxon>
    </lineage>
</organism>
<proteinExistence type="predicted"/>
<dbReference type="InterPro" id="IPR029063">
    <property type="entry name" value="SAM-dependent_MTases_sf"/>
</dbReference>
<evidence type="ECO:0000313" key="3">
    <source>
        <dbReference type="Proteomes" id="UP000177088"/>
    </source>
</evidence>
<evidence type="ECO:0000259" key="1">
    <source>
        <dbReference type="Pfam" id="PF08242"/>
    </source>
</evidence>
<dbReference type="AlphaFoldDB" id="A0A1F7U8Q0"/>
<sequence>MTLVPERLHRVLEYGPGDGVITTRLLERLDSDGTLLAVEANPEFVRTLADIKDQRFKLVAGNATEAAKHAAASGLDWFDLVISGIPFSQLSRAQRREMTEMTYARLRPGGIFLVYQTTPLMVPHLKRRFAVRTSLELRNIPPYFIMQAVKK</sequence>
<reference evidence="2 3" key="1">
    <citation type="journal article" date="2016" name="Nat. Commun.">
        <title>Thousands of microbial genomes shed light on interconnected biogeochemical processes in an aquifer system.</title>
        <authorList>
            <person name="Anantharaman K."/>
            <person name="Brown C.T."/>
            <person name="Hug L.A."/>
            <person name="Sharon I."/>
            <person name="Castelle C.J."/>
            <person name="Probst A.J."/>
            <person name="Thomas B.C."/>
            <person name="Singh A."/>
            <person name="Wilkins M.J."/>
            <person name="Karaoz U."/>
            <person name="Brodie E.L."/>
            <person name="Williams K.H."/>
            <person name="Hubbard S.S."/>
            <person name="Banfield J.F."/>
        </authorList>
    </citation>
    <scope>NUCLEOTIDE SEQUENCE [LARGE SCALE GENOMIC DNA]</scope>
</reference>
<feature type="domain" description="Methyltransferase type 12" evidence="1">
    <location>
        <begin position="12"/>
        <end position="112"/>
    </location>
</feature>
<dbReference type="Proteomes" id="UP000177088">
    <property type="component" value="Unassembled WGS sequence"/>
</dbReference>
<accession>A0A1F7U8Q0</accession>
<evidence type="ECO:0000313" key="2">
    <source>
        <dbReference type="EMBL" id="OGL74636.1"/>
    </source>
</evidence>
<dbReference type="EMBL" id="MGEA01000011">
    <property type="protein sequence ID" value="OGL74636.1"/>
    <property type="molecule type" value="Genomic_DNA"/>
</dbReference>
<dbReference type="CDD" id="cd02440">
    <property type="entry name" value="AdoMet_MTases"/>
    <property type="match status" value="1"/>
</dbReference>